<protein>
    <submittedName>
        <fullName evidence="1">Ethanolamine utilization protein</fullName>
    </submittedName>
</protein>
<dbReference type="PIRSF" id="PIRSF034981">
    <property type="entry name" value="Eut_put"/>
    <property type="match status" value="1"/>
</dbReference>
<gene>
    <name evidence="1" type="ORF">DHL47_08325</name>
</gene>
<proteinExistence type="predicted"/>
<dbReference type="RefSeq" id="WP_209551516.1">
    <property type="nucleotide sequence ID" value="NZ_QFAY01000016.1"/>
</dbReference>
<reference evidence="1 2" key="1">
    <citation type="submission" date="2018-05" db="EMBL/GenBank/DDBJ databases">
        <title>Draft genome sequence of Streptococcus panodentis CCUG 70867T.</title>
        <authorList>
            <person name="Salva-Serra F."/>
            <person name="Mendez V."/>
            <person name="Jaen-Luchoro D."/>
            <person name="Gonzales-Siles L."/>
            <person name="Karlsson R."/>
            <person name="Engstrom-Jakobsson H."/>
            <person name="Busquets A."/>
            <person name="Gomila M."/>
            <person name="Pineiro-Iglesias B."/>
            <person name="Bennasar-Figueras A."/>
            <person name="Seeger M."/>
            <person name="Moore E."/>
        </authorList>
    </citation>
    <scope>NUCLEOTIDE SEQUENCE [LARGE SCALE GENOMIC DNA]</scope>
    <source>
        <strain evidence="1 2">CCUG 70867</strain>
    </source>
</reference>
<dbReference type="Proteomes" id="UP001519349">
    <property type="component" value="Unassembled WGS sequence"/>
</dbReference>
<comment type="caution">
    <text evidence="1">The sequence shown here is derived from an EMBL/GenBank/DDBJ whole genome shotgun (WGS) entry which is preliminary data.</text>
</comment>
<accession>A0ABS5AY11</accession>
<sequence length="206" mass="23176">MENIDKLVQLITDRLLENLQQASQAKRIYLLGQESTASLLLSEGYQLTQDAEEADCLLAENLSLDAYLRIASLCPINEAETLLLSALLAGKEVLAPLESFRVNQYKQSAKALLYRELQQQKAKLERYGLCFYEKDRLLAVLAPSQEKQQAAASACSGPAAKTRLITEGRLKEMGLRQGDEFRMDKGMIVTALARDYLKRHKIRIIE</sequence>
<dbReference type="EMBL" id="QFAY01000016">
    <property type="protein sequence ID" value="MBP2621321.1"/>
    <property type="molecule type" value="Genomic_DNA"/>
</dbReference>
<name>A0ABS5AY11_9STRE</name>
<evidence type="ECO:0000313" key="1">
    <source>
        <dbReference type="EMBL" id="MBP2621321.1"/>
    </source>
</evidence>
<dbReference type="InterPro" id="IPR013372">
    <property type="entry name" value="Eut_put"/>
</dbReference>
<evidence type="ECO:0000313" key="2">
    <source>
        <dbReference type="Proteomes" id="UP001519349"/>
    </source>
</evidence>
<keyword evidence="2" id="KW-1185">Reference proteome</keyword>
<organism evidence="1 2">
    <name type="scientific">Streptococcus panodentis</name>
    <dbReference type="NCBI Taxonomy" id="1581472"/>
    <lineage>
        <taxon>Bacteria</taxon>
        <taxon>Bacillati</taxon>
        <taxon>Bacillota</taxon>
        <taxon>Bacilli</taxon>
        <taxon>Lactobacillales</taxon>
        <taxon>Streptococcaceae</taxon>
        <taxon>Streptococcus</taxon>
    </lineage>
</organism>